<proteinExistence type="predicted"/>
<evidence type="ECO:0000313" key="1">
    <source>
        <dbReference type="EMBL" id="CAB4129865.1"/>
    </source>
</evidence>
<protein>
    <submittedName>
        <fullName evidence="1">Uncharacterized protein</fullName>
    </submittedName>
</protein>
<reference evidence="1" key="1">
    <citation type="submission" date="2020-04" db="EMBL/GenBank/DDBJ databases">
        <authorList>
            <person name="Chiriac C."/>
            <person name="Salcher M."/>
            <person name="Ghai R."/>
            <person name="Kavagutti S V."/>
        </authorList>
    </citation>
    <scope>NUCLEOTIDE SEQUENCE</scope>
</reference>
<dbReference type="EMBL" id="LR796237">
    <property type="protein sequence ID" value="CAB4129865.1"/>
    <property type="molecule type" value="Genomic_DNA"/>
</dbReference>
<accession>A0A6J5L6Y6</accession>
<sequence>MRLYEITSSGRKTIKKLSSSYMEFLLGYVSYNDLTDFVNQCVLSNDADVNKEALFIQSQLSALIFSKLRNESFRNIDSDENTGGHQWMDRF</sequence>
<name>A0A6J5L6Y6_9CAUD</name>
<gene>
    <name evidence="1" type="ORF">UFOVP116_152</name>
</gene>
<organism evidence="1">
    <name type="scientific">uncultured Caudovirales phage</name>
    <dbReference type="NCBI Taxonomy" id="2100421"/>
    <lineage>
        <taxon>Viruses</taxon>
        <taxon>Duplodnaviria</taxon>
        <taxon>Heunggongvirae</taxon>
        <taxon>Uroviricota</taxon>
        <taxon>Caudoviricetes</taxon>
        <taxon>Peduoviridae</taxon>
        <taxon>Maltschvirus</taxon>
        <taxon>Maltschvirus maltsch</taxon>
    </lineage>
</organism>